<accession>A0AAD8WRP9</accession>
<protein>
    <recommendedName>
        <fullName evidence="4">CCHC-type domain-containing protein</fullName>
    </recommendedName>
</protein>
<sequence length="387" mass="43106">MASCRRAAPAPTTTREAEGSASTRSRSTPFAEFVCPSGVPNVRVTAEKIGNRRDLTHGFHLVCAAALLVGPQDTIIPASGSQIVRTVDVEDDADIEDQSPQDDEDELMFPELVDRCSKQAMEDQYMEDIAFGARFDDTDDEEKNENDDSLVLAHYEGEDLPTIEWNREDPQLVEGTVFQTMMDCRNAITTYHILTKNNFEVVKSEPGGEDGEVDQYVSEYFSVAKFRAAYAMNVPTLLGKDQWMKVDPGFKLYSPVLTRPAGRPRKNRIRASAEGGAPIRKRKCKRCGIPGHIARLCKNGVDPAFGMEDQAGAENAEENEAAIQLEIEAVQHEVIEAANAEEIEAAVQHEEIEAANAEEIEATIQHEEIEPMDRERREQMDVDVFNR</sequence>
<name>A0AAD8WRP9_LOLMU</name>
<gene>
    <name evidence="5" type="ORF">QYE76_038927</name>
</gene>
<evidence type="ECO:0000256" key="3">
    <source>
        <dbReference type="SAM" id="MobiDB-lite"/>
    </source>
</evidence>
<dbReference type="PROSITE" id="PS50158">
    <property type="entry name" value="ZF_CCHC"/>
    <property type="match status" value="1"/>
</dbReference>
<dbReference type="EMBL" id="JAUUTY010000002">
    <property type="protein sequence ID" value="KAK1678079.1"/>
    <property type="molecule type" value="Genomic_DNA"/>
</dbReference>
<keyword evidence="1" id="KW-0862">Zinc</keyword>
<dbReference type="GO" id="GO:0003676">
    <property type="term" value="F:nucleic acid binding"/>
    <property type="evidence" value="ECO:0007669"/>
    <property type="project" value="InterPro"/>
</dbReference>
<organism evidence="5 6">
    <name type="scientific">Lolium multiflorum</name>
    <name type="common">Italian ryegrass</name>
    <name type="synonym">Lolium perenne subsp. multiflorum</name>
    <dbReference type="NCBI Taxonomy" id="4521"/>
    <lineage>
        <taxon>Eukaryota</taxon>
        <taxon>Viridiplantae</taxon>
        <taxon>Streptophyta</taxon>
        <taxon>Embryophyta</taxon>
        <taxon>Tracheophyta</taxon>
        <taxon>Spermatophyta</taxon>
        <taxon>Magnoliopsida</taxon>
        <taxon>Liliopsida</taxon>
        <taxon>Poales</taxon>
        <taxon>Poaceae</taxon>
        <taxon>BOP clade</taxon>
        <taxon>Pooideae</taxon>
        <taxon>Poodae</taxon>
        <taxon>Poeae</taxon>
        <taxon>Poeae Chloroplast Group 2 (Poeae type)</taxon>
        <taxon>Loliodinae</taxon>
        <taxon>Loliinae</taxon>
        <taxon>Lolium</taxon>
    </lineage>
</organism>
<keyword evidence="6" id="KW-1185">Reference proteome</keyword>
<proteinExistence type="predicted"/>
<feature type="domain" description="CCHC-type" evidence="4">
    <location>
        <begin position="282"/>
        <end position="299"/>
    </location>
</feature>
<evidence type="ECO:0000256" key="1">
    <source>
        <dbReference type="PROSITE-ProRule" id="PRU00047"/>
    </source>
</evidence>
<comment type="caution">
    <text evidence="5">The sequence shown here is derived from an EMBL/GenBank/DDBJ whole genome shotgun (WGS) entry which is preliminary data.</text>
</comment>
<dbReference type="GO" id="GO:0008270">
    <property type="term" value="F:zinc ion binding"/>
    <property type="evidence" value="ECO:0007669"/>
    <property type="project" value="UniProtKB-KW"/>
</dbReference>
<keyword evidence="1" id="KW-0479">Metal-binding</keyword>
<dbReference type="Proteomes" id="UP001231189">
    <property type="component" value="Unassembled WGS sequence"/>
</dbReference>
<feature type="compositionally biased region" description="Low complexity" evidence="3">
    <location>
        <begin position="1"/>
        <end position="14"/>
    </location>
</feature>
<feature type="coiled-coil region" evidence="2">
    <location>
        <begin position="313"/>
        <end position="360"/>
    </location>
</feature>
<feature type="region of interest" description="Disordered" evidence="3">
    <location>
        <begin position="1"/>
        <end position="29"/>
    </location>
</feature>
<evidence type="ECO:0000313" key="6">
    <source>
        <dbReference type="Proteomes" id="UP001231189"/>
    </source>
</evidence>
<evidence type="ECO:0000259" key="4">
    <source>
        <dbReference type="PROSITE" id="PS50158"/>
    </source>
</evidence>
<feature type="region of interest" description="Disordered" evidence="3">
    <location>
        <begin position="367"/>
        <end position="387"/>
    </location>
</feature>
<reference evidence="5" key="1">
    <citation type="submission" date="2023-07" db="EMBL/GenBank/DDBJ databases">
        <title>A chromosome-level genome assembly of Lolium multiflorum.</title>
        <authorList>
            <person name="Chen Y."/>
            <person name="Copetti D."/>
            <person name="Kolliker R."/>
            <person name="Studer B."/>
        </authorList>
    </citation>
    <scope>NUCLEOTIDE SEQUENCE</scope>
    <source>
        <strain evidence="5">02402/16</strain>
        <tissue evidence="5">Leaf</tissue>
    </source>
</reference>
<evidence type="ECO:0000256" key="2">
    <source>
        <dbReference type="SAM" id="Coils"/>
    </source>
</evidence>
<evidence type="ECO:0000313" key="5">
    <source>
        <dbReference type="EMBL" id="KAK1678079.1"/>
    </source>
</evidence>
<dbReference type="AlphaFoldDB" id="A0AAD8WRP9"/>
<dbReference type="InterPro" id="IPR001878">
    <property type="entry name" value="Znf_CCHC"/>
</dbReference>
<keyword evidence="2" id="KW-0175">Coiled coil</keyword>
<keyword evidence="1" id="KW-0863">Zinc-finger</keyword>